<reference evidence="1 2" key="1">
    <citation type="submission" date="2019-11" db="EMBL/GenBank/DDBJ databases">
        <authorList>
            <person name="Jiao W.-B."/>
            <person name="Schneeberger K."/>
        </authorList>
    </citation>
    <scope>NUCLEOTIDE SEQUENCE [LARGE SCALE GENOMIC DNA]</scope>
    <source>
        <strain evidence="2">cv. An-1</strain>
    </source>
</reference>
<proteinExistence type="predicted"/>
<dbReference type="EMBL" id="CACRSJ010000104">
    <property type="protein sequence ID" value="VYS49460.1"/>
    <property type="molecule type" value="Genomic_DNA"/>
</dbReference>
<dbReference type="Proteomes" id="UP000426265">
    <property type="component" value="Unassembled WGS sequence"/>
</dbReference>
<evidence type="ECO:0000313" key="2">
    <source>
        <dbReference type="Proteomes" id="UP000426265"/>
    </source>
</evidence>
<dbReference type="AlphaFoldDB" id="A0A654EL58"/>
<sequence length="131" mass="14482">MQITLTGSCHFRVFGLASDKKLGSCDVFDELAYVVRGSRNLNENVSKYELKDADYTRLDHPVTLGGDYLSGGGRTLPNPTYNVGISCDDHVWDLEFASRLPPLHTFSDPLMTNTCPMMSSDMIWGASISDI</sequence>
<evidence type="ECO:0000313" key="1">
    <source>
        <dbReference type="EMBL" id="VYS49460.1"/>
    </source>
</evidence>
<accession>A0A654EL58</accession>
<protein>
    <submittedName>
        <fullName evidence="1">Uncharacterized protein</fullName>
    </submittedName>
</protein>
<gene>
    <name evidence="1" type="ORF">AN1_LOCUS4937</name>
</gene>
<organism evidence="1 2">
    <name type="scientific">Arabidopsis thaliana</name>
    <name type="common">Mouse-ear cress</name>
    <dbReference type="NCBI Taxonomy" id="3702"/>
    <lineage>
        <taxon>Eukaryota</taxon>
        <taxon>Viridiplantae</taxon>
        <taxon>Streptophyta</taxon>
        <taxon>Embryophyta</taxon>
        <taxon>Tracheophyta</taxon>
        <taxon>Spermatophyta</taxon>
        <taxon>Magnoliopsida</taxon>
        <taxon>eudicotyledons</taxon>
        <taxon>Gunneridae</taxon>
        <taxon>Pentapetalae</taxon>
        <taxon>rosids</taxon>
        <taxon>malvids</taxon>
        <taxon>Brassicales</taxon>
        <taxon>Brassicaceae</taxon>
        <taxon>Camelineae</taxon>
        <taxon>Arabidopsis</taxon>
    </lineage>
</organism>
<name>A0A654EL58_ARATH</name>